<dbReference type="AlphaFoldDB" id="A0A1G6JI25"/>
<proteinExistence type="predicted"/>
<dbReference type="OrthoDB" id="9990492at2"/>
<protein>
    <submittedName>
        <fullName evidence="1">Uncharacterized protein</fullName>
    </submittedName>
</protein>
<gene>
    <name evidence="1" type="ORF">SAMN05421630_101729</name>
</gene>
<sequence length="177" mass="19820">MVDESLKELRDGFITVNEHPSHAPVPGHVLARFDVLSFGAPRVAYQLQHDFEDRVAYKAYAWLFTDQAVVRACWTGQATGAQRPNTEDVKSIIAWPRRLLKSISIPREDGTGPYHTNTLWGEEYERNGVWPSGAKLVLDYDSPGEQVVLTTTRLTSPESLTQFSDFARSLTLDLAAT</sequence>
<keyword evidence="2" id="KW-1185">Reference proteome</keyword>
<reference evidence="1 2" key="1">
    <citation type="submission" date="2016-10" db="EMBL/GenBank/DDBJ databases">
        <authorList>
            <person name="de Groot N.N."/>
        </authorList>
    </citation>
    <scope>NUCLEOTIDE SEQUENCE [LARGE SCALE GENOMIC DNA]</scope>
    <source>
        <strain evidence="1 2">CGMCC 4.5506</strain>
    </source>
</reference>
<evidence type="ECO:0000313" key="1">
    <source>
        <dbReference type="EMBL" id="SDC18380.1"/>
    </source>
</evidence>
<dbReference type="EMBL" id="FMZE01000001">
    <property type="protein sequence ID" value="SDC18380.1"/>
    <property type="molecule type" value="Genomic_DNA"/>
</dbReference>
<dbReference type="RefSeq" id="WP_143021317.1">
    <property type="nucleotide sequence ID" value="NZ_CP016353.1"/>
</dbReference>
<name>A0A1G6JI25_9PSEU</name>
<dbReference type="Proteomes" id="UP000199494">
    <property type="component" value="Unassembled WGS sequence"/>
</dbReference>
<organism evidence="1 2">
    <name type="scientific">Prauserella marina</name>
    <dbReference type="NCBI Taxonomy" id="530584"/>
    <lineage>
        <taxon>Bacteria</taxon>
        <taxon>Bacillati</taxon>
        <taxon>Actinomycetota</taxon>
        <taxon>Actinomycetes</taxon>
        <taxon>Pseudonocardiales</taxon>
        <taxon>Pseudonocardiaceae</taxon>
        <taxon>Prauserella</taxon>
    </lineage>
</organism>
<evidence type="ECO:0000313" key="2">
    <source>
        <dbReference type="Proteomes" id="UP000199494"/>
    </source>
</evidence>
<accession>A0A1G6JI25</accession>